<feature type="repeat" description="ANK" evidence="1">
    <location>
        <begin position="378"/>
        <end position="410"/>
    </location>
</feature>
<dbReference type="SMART" id="SM00248">
    <property type="entry name" value="ANK"/>
    <property type="match status" value="4"/>
</dbReference>
<dbReference type="OrthoDB" id="194358at2759"/>
<gene>
    <name evidence="3" type="ORF">B7463_g9427</name>
</gene>
<dbReference type="InterPro" id="IPR010730">
    <property type="entry name" value="HET"/>
</dbReference>
<evidence type="ECO:0000313" key="3">
    <source>
        <dbReference type="EMBL" id="RFU26911.1"/>
    </source>
</evidence>
<dbReference type="InterPro" id="IPR036770">
    <property type="entry name" value="Ankyrin_rpt-contain_sf"/>
</dbReference>
<dbReference type="OMA" id="KHIAING"/>
<dbReference type="STRING" id="5539.A0A3E2H0Q2"/>
<dbReference type="EMBL" id="NCSJ02000233">
    <property type="protein sequence ID" value="RFU26911.1"/>
    <property type="molecule type" value="Genomic_DNA"/>
</dbReference>
<reference evidence="3 4" key="1">
    <citation type="submission" date="2018-05" db="EMBL/GenBank/DDBJ databases">
        <title>Draft genome sequence of Scytalidium lignicola DSM 105466, a ubiquitous saprotrophic fungus.</title>
        <authorList>
            <person name="Buettner E."/>
            <person name="Gebauer A.M."/>
            <person name="Hofrichter M."/>
            <person name="Liers C."/>
            <person name="Kellner H."/>
        </authorList>
    </citation>
    <scope>NUCLEOTIDE SEQUENCE [LARGE SCALE GENOMIC DNA]</scope>
    <source>
        <strain evidence="3 4">DSM 105466</strain>
    </source>
</reference>
<evidence type="ECO:0000313" key="4">
    <source>
        <dbReference type="Proteomes" id="UP000258309"/>
    </source>
</evidence>
<feature type="repeat" description="ANK" evidence="1">
    <location>
        <begin position="411"/>
        <end position="443"/>
    </location>
</feature>
<dbReference type="InterPro" id="IPR002110">
    <property type="entry name" value="Ankyrin_rpt"/>
</dbReference>
<name>A0A3E2H0Q2_SCYLI</name>
<comment type="caution">
    <text evidence="3">The sequence shown here is derived from an EMBL/GenBank/DDBJ whole genome shotgun (WGS) entry which is preliminary data.</text>
</comment>
<dbReference type="Pfam" id="PF12796">
    <property type="entry name" value="Ank_2"/>
    <property type="match status" value="1"/>
</dbReference>
<keyword evidence="1" id="KW-0040">ANK repeat</keyword>
<protein>
    <recommendedName>
        <fullName evidence="2">Heterokaryon incompatibility domain-containing protein</fullName>
    </recommendedName>
</protein>
<sequence>MTNFKYKPIIREGSGFRLLRVLKGCDEDPIQCQLFESKIPSSEETSNYAALSYTWGSASKPCDIIINDSKMTVTKHVYLALRDLRFREKDRVLWVDAVSINQSDENEQGQRVRQMGSIYRNAERVIIWLGEATYDINYVMYYIKQLEEESIKHASDDQHCQKISNKQLVDIWSTIVRDLTLDQKGLLVEGFQSLLHRNWFKRVWVIQETGNARAADIVCGNKSISANIFALMPSLLGITPDLHCQSIIDIMPGPLRDSSWWAKKRDLYTMLDKFRYSEATNPKDKIYALLGISSDACNTDLLRADYGKSLQDIIFDTVSFLLNLSESDPPIYRFFDWTLPEFLENLHSLANKVLKDGHEAVVKLLLEKGADVNMVDEDGRTPLFYAVQLEYKTIIKLLLEKGADLEMKDYNGWMPLFYAVKYGRKAIVKLLLENDADLNVEDKYGQTPLSYALEYRHKATVELLLENGANLNVVDKYGRTPLSYAIKQENGSNNKATTREKH</sequence>
<feature type="repeat" description="ANK" evidence="1">
    <location>
        <begin position="345"/>
        <end position="377"/>
    </location>
</feature>
<feature type="repeat" description="ANK" evidence="1">
    <location>
        <begin position="444"/>
        <end position="476"/>
    </location>
</feature>
<dbReference type="Pfam" id="PF06985">
    <property type="entry name" value="HET"/>
    <property type="match status" value="1"/>
</dbReference>
<dbReference type="InterPro" id="IPR052895">
    <property type="entry name" value="HetReg/Transcr_Mod"/>
</dbReference>
<evidence type="ECO:0000256" key="1">
    <source>
        <dbReference type="PROSITE-ProRule" id="PRU00023"/>
    </source>
</evidence>
<dbReference type="PROSITE" id="PS50088">
    <property type="entry name" value="ANK_REPEAT"/>
    <property type="match status" value="4"/>
</dbReference>
<dbReference type="PANTHER" id="PTHR24148:SF78">
    <property type="entry name" value="HETEROKARYON INCOMPATIBILITY DOMAIN-CONTAINING PROTEIN"/>
    <property type="match status" value="1"/>
</dbReference>
<dbReference type="Gene3D" id="1.25.40.20">
    <property type="entry name" value="Ankyrin repeat-containing domain"/>
    <property type="match status" value="2"/>
</dbReference>
<dbReference type="PROSITE" id="PS50297">
    <property type="entry name" value="ANK_REP_REGION"/>
    <property type="match status" value="3"/>
</dbReference>
<feature type="domain" description="Heterokaryon incompatibility" evidence="2">
    <location>
        <begin position="48"/>
        <end position="208"/>
    </location>
</feature>
<dbReference type="SUPFAM" id="SSF48403">
    <property type="entry name" value="Ankyrin repeat"/>
    <property type="match status" value="1"/>
</dbReference>
<keyword evidence="4" id="KW-1185">Reference proteome</keyword>
<evidence type="ECO:0000259" key="2">
    <source>
        <dbReference type="Pfam" id="PF06985"/>
    </source>
</evidence>
<dbReference type="AlphaFoldDB" id="A0A3E2H0Q2"/>
<feature type="non-terminal residue" evidence="3">
    <location>
        <position position="502"/>
    </location>
</feature>
<feature type="non-terminal residue" evidence="3">
    <location>
        <position position="1"/>
    </location>
</feature>
<accession>A0A3E2H0Q2</accession>
<proteinExistence type="predicted"/>
<dbReference type="Pfam" id="PF13637">
    <property type="entry name" value="Ank_4"/>
    <property type="match status" value="1"/>
</dbReference>
<dbReference type="Proteomes" id="UP000258309">
    <property type="component" value="Unassembled WGS sequence"/>
</dbReference>
<dbReference type="PANTHER" id="PTHR24148">
    <property type="entry name" value="ANKYRIN REPEAT DOMAIN-CONTAINING PROTEIN 39 HOMOLOG-RELATED"/>
    <property type="match status" value="1"/>
</dbReference>
<organism evidence="3 4">
    <name type="scientific">Scytalidium lignicola</name>
    <name type="common">Hyphomycete</name>
    <dbReference type="NCBI Taxonomy" id="5539"/>
    <lineage>
        <taxon>Eukaryota</taxon>
        <taxon>Fungi</taxon>
        <taxon>Dikarya</taxon>
        <taxon>Ascomycota</taxon>
        <taxon>Pezizomycotina</taxon>
        <taxon>Leotiomycetes</taxon>
        <taxon>Leotiomycetes incertae sedis</taxon>
        <taxon>Scytalidium</taxon>
    </lineage>
</organism>